<dbReference type="InterPro" id="IPR006197">
    <property type="entry name" value="Peptidase_S24_LexA"/>
</dbReference>
<keyword evidence="6" id="KW-0742">SOS response</keyword>
<dbReference type="GO" id="GO:0003677">
    <property type="term" value="F:DNA binding"/>
    <property type="evidence" value="ECO:0007669"/>
    <property type="project" value="InterPro"/>
</dbReference>
<evidence type="ECO:0000256" key="6">
    <source>
        <dbReference type="ARBA" id="ARBA00023236"/>
    </source>
</evidence>
<keyword evidence="3 7" id="KW-0378">Hydrolase</keyword>
<dbReference type="OrthoDB" id="9787787at2"/>
<dbReference type="RefSeq" id="WP_025902794.1">
    <property type="nucleotide sequence ID" value="NZ_ATMJ01000014.1"/>
</dbReference>
<evidence type="ECO:0000256" key="2">
    <source>
        <dbReference type="ARBA" id="ARBA00022763"/>
    </source>
</evidence>
<dbReference type="EC" id="3.4.21.-" evidence="9"/>
<name>A0A085J9A6_9GAMM</name>
<evidence type="ECO:0000256" key="5">
    <source>
        <dbReference type="ARBA" id="ARBA00023204"/>
    </source>
</evidence>
<accession>A0A085J9A6</accession>
<evidence type="ECO:0000256" key="1">
    <source>
        <dbReference type="ARBA" id="ARBA00007484"/>
    </source>
</evidence>
<organism evidence="9 10">
    <name type="scientific">Tatumella ptyseos ATCC 33301</name>
    <dbReference type="NCBI Taxonomy" id="1005995"/>
    <lineage>
        <taxon>Bacteria</taxon>
        <taxon>Pseudomonadati</taxon>
        <taxon>Pseudomonadota</taxon>
        <taxon>Gammaproteobacteria</taxon>
        <taxon>Enterobacterales</taxon>
        <taxon>Erwiniaceae</taxon>
        <taxon>Tatumella</taxon>
    </lineage>
</organism>
<protein>
    <submittedName>
        <fullName evidence="9">Error-prone repair protein</fullName>
        <ecNumber evidence="9">3.4.21.-</ecNumber>
    </submittedName>
</protein>
<dbReference type="eggNOG" id="COG1974">
    <property type="taxonomic scope" value="Bacteria"/>
</dbReference>
<dbReference type="GO" id="GO:0006281">
    <property type="term" value="P:DNA repair"/>
    <property type="evidence" value="ECO:0007669"/>
    <property type="project" value="UniProtKB-KW"/>
</dbReference>
<dbReference type="SUPFAM" id="SSF51306">
    <property type="entry name" value="LexA/Signal peptidase"/>
    <property type="match status" value="1"/>
</dbReference>
<evidence type="ECO:0000259" key="8">
    <source>
        <dbReference type="Pfam" id="PF00717"/>
    </source>
</evidence>
<dbReference type="GO" id="GO:0006355">
    <property type="term" value="P:regulation of DNA-templated transcription"/>
    <property type="evidence" value="ECO:0007669"/>
    <property type="project" value="InterPro"/>
</dbReference>
<dbReference type="NCBIfam" id="NF007621">
    <property type="entry name" value="PRK10276.1"/>
    <property type="match status" value="1"/>
</dbReference>
<evidence type="ECO:0000256" key="4">
    <source>
        <dbReference type="ARBA" id="ARBA00022813"/>
    </source>
</evidence>
<keyword evidence="5" id="KW-0234">DNA repair</keyword>
<evidence type="ECO:0000256" key="7">
    <source>
        <dbReference type="RuleBase" id="RU003991"/>
    </source>
</evidence>
<keyword evidence="2" id="KW-0227">DNA damage</keyword>
<comment type="similarity">
    <text evidence="1 7">Belongs to the peptidase S24 family.</text>
</comment>
<dbReference type="AlphaFoldDB" id="A0A085J9A6"/>
<keyword evidence="10" id="KW-1185">Reference proteome</keyword>
<dbReference type="GO" id="GO:0009432">
    <property type="term" value="P:SOS response"/>
    <property type="evidence" value="ECO:0007669"/>
    <property type="project" value="UniProtKB-KW"/>
</dbReference>
<dbReference type="CDD" id="cd06529">
    <property type="entry name" value="S24_LexA-like"/>
    <property type="match status" value="1"/>
</dbReference>
<dbReference type="Gene3D" id="2.10.109.10">
    <property type="entry name" value="Umud Fragment, subunit A"/>
    <property type="match status" value="1"/>
</dbReference>
<dbReference type="PANTHER" id="PTHR33516">
    <property type="entry name" value="LEXA REPRESSOR"/>
    <property type="match status" value="1"/>
</dbReference>
<comment type="caution">
    <text evidence="9">The sequence shown here is derived from an EMBL/GenBank/DDBJ whole genome shotgun (WGS) entry which is preliminary data.</text>
</comment>
<reference evidence="9 10" key="1">
    <citation type="submission" date="2014-05" db="EMBL/GenBank/DDBJ databases">
        <title>ATOL: Assembling a taxonomically balanced genome-scale reconstruction of the evolutionary history of the Enterobacteriaceae.</title>
        <authorList>
            <person name="Plunkett G.III."/>
            <person name="Neeno-Eckwall E.C."/>
            <person name="Glasner J.D."/>
            <person name="Perna N.T."/>
        </authorList>
    </citation>
    <scope>NUCLEOTIDE SEQUENCE [LARGE SCALE GENOMIC DNA]</scope>
    <source>
        <strain evidence="9 10">ATCC 33301</strain>
    </source>
</reference>
<dbReference type="InterPro" id="IPR050077">
    <property type="entry name" value="LexA_repressor"/>
</dbReference>
<evidence type="ECO:0000313" key="10">
    <source>
        <dbReference type="Proteomes" id="UP000028602"/>
    </source>
</evidence>
<dbReference type="EMBL" id="JMPR01000054">
    <property type="protein sequence ID" value="KFD17052.1"/>
    <property type="molecule type" value="Genomic_DNA"/>
</dbReference>
<dbReference type="Proteomes" id="UP000028602">
    <property type="component" value="Unassembled WGS sequence"/>
</dbReference>
<evidence type="ECO:0000256" key="3">
    <source>
        <dbReference type="ARBA" id="ARBA00022801"/>
    </source>
</evidence>
<sequence>MKFYLPAEIHAMQDLPFFISRVPCGFPSPAQDYVEQRIDLNQLLIRHPGATYFVRVSGDSMIEGGIDDGDMLIVDSSLKAGHGDIVVAAVTGEFTVKQLMLRPSLHLRPMNITHSVITISDADQFEIFGVVKHVVKTLGQ</sequence>
<dbReference type="GO" id="GO:0016787">
    <property type="term" value="F:hydrolase activity"/>
    <property type="evidence" value="ECO:0007669"/>
    <property type="project" value="UniProtKB-KW"/>
</dbReference>
<dbReference type="PRINTS" id="PR00726">
    <property type="entry name" value="LEXASERPTASE"/>
</dbReference>
<dbReference type="InterPro" id="IPR039418">
    <property type="entry name" value="LexA-like"/>
</dbReference>
<dbReference type="InterPro" id="IPR036286">
    <property type="entry name" value="LexA/Signal_pep-like_sf"/>
</dbReference>
<dbReference type="InterPro" id="IPR015927">
    <property type="entry name" value="Peptidase_S24_S26A/B/C"/>
</dbReference>
<dbReference type="Pfam" id="PF00717">
    <property type="entry name" value="Peptidase_S24"/>
    <property type="match status" value="1"/>
</dbReference>
<dbReference type="PANTHER" id="PTHR33516:SF2">
    <property type="entry name" value="LEXA REPRESSOR-RELATED"/>
    <property type="match status" value="1"/>
</dbReference>
<keyword evidence="4 7" id="KW-0068">Autocatalytic cleavage</keyword>
<proteinExistence type="inferred from homology"/>
<gene>
    <name evidence="9" type="ORF">GTPT_3326</name>
</gene>
<evidence type="ECO:0000313" key="9">
    <source>
        <dbReference type="EMBL" id="KFD17052.1"/>
    </source>
</evidence>
<feature type="domain" description="Peptidase S24/S26A/S26B/S26C" evidence="8">
    <location>
        <begin position="18"/>
        <end position="131"/>
    </location>
</feature>